<name>A0ABV7L212_9PROT</name>
<keyword evidence="2" id="KW-1185">Reference proteome</keyword>
<gene>
    <name evidence="1" type="ORF">ACFOGJ_15270</name>
</gene>
<dbReference type="RefSeq" id="WP_379901893.1">
    <property type="nucleotide sequence ID" value="NZ_JBHRTR010000028.1"/>
</dbReference>
<evidence type="ECO:0000313" key="1">
    <source>
        <dbReference type="EMBL" id="MFC3228604.1"/>
    </source>
</evidence>
<accession>A0ABV7L212</accession>
<dbReference type="Proteomes" id="UP001595528">
    <property type="component" value="Unassembled WGS sequence"/>
</dbReference>
<dbReference type="Pfam" id="PF09981">
    <property type="entry name" value="DUF2218"/>
    <property type="match status" value="1"/>
</dbReference>
<proteinExistence type="predicted"/>
<sequence length="96" mass="10506">MICSETSIRTAHASGYLAELAVRLSEPAVVGDGGLKAHFDIRGGHCDLQADTERLVIACSGEQEEVVSELRRLVEQNFPDQQPGDEIAINWRTITL</sequence>
<comment type="caution">
    <text evidence="1">The sequence shown here is derived from an EMBL/GenBank/DDBJ whole genome shotgun (WGS) entry which is preliminary data.</text>
</comment>
<reference evidence="2" key="1">
    <citation type="journal article" date="2019" name="Int. J. Syst. Evol. Microbiol.">
        <title>The Global Catalogue of Microorganisms (GCM) 10K type strain sequencing project: providing services to taxonomists for standard genome sequencing and annotation.</title>
        <authorList>
            <consortium name="The Broad Institute Genomics Platform"/>
            <consortium name="The Broad Institute Genome Sequencing Center for Infectious Disease"/>
            <person name="Wu L."/>
            <person name="Ma J."/>
        </authorList>
    </citation>
    <scope>NUCLEOTIDE SEQUENCE [LARGE SCALE GENOMIC DNA]</scope>
    <source>
        <strain evidence="2">KCTC 42964</strain>
    </source>
</reference>
<evidence type="ECO:0000313" key="2">
    <source>
        <dbReference type="Proteomes" id="UP001595528"/>
    </source>
</evidence>
<dbReference type="Gene3D" id="3.30.310.50">
    <property type="entry name" value="Alpha-D-phosphohexomutase, C-terminal domain"/>
    <property type="match status" value="1"/>
</dbReference>
<dbReference type="InterPro" id="IPR014543">
    <property type="entry name" value="UCP028291"/>
</dbReference>
<organism evidence="1 2">
    <name type="scientific">Marinibaculum pumilum</name>
    <dbReference type="NCBI Taxonomy" id="1766165"/>
    <lineage>
        <taxon>Bacteria</taxon>
        <taxon>Pseudomonadati</taxon>
        <taxon>Pseudomonadota</taxon>
        <taxon>Alphaproteobacteria</taxon>
        <taxon>Rhodospirillales</taxon>
        <taxon>Rhodospirillaceae</taxon>
        <taxon>Marinibaculum</taxon>
    </lineage>
</organism>
<protein>
    <submittedName>
        <fullName evidence="1">DUF2218 domain-containing protein</fullName>
    </submittedName>
</protein>
<dbReference type="EMBL" id="JBHRTR010000028">
    <property type="protein sequence ID" value="MFC3228604.1"/>
    <property type="molecule type" value="Genomic_DNA"/>
</dbReference>